<evidence type="ECO:0000256" key="1">
    <source>
        <dbReference type="SAM" id="SignalP"/>
    </source>
</evidence>
<dbReference type="Proteomes" id="UP000076482">
    <property type="component" value="Unassembled WGS sequence"/>
</dbReference>
<dbReference type="EMBL" id="LJKE01000015">
    <property type="protein sequence ID" value="KZD71984.1"/>
    <property type="molecule type" value="Genomic_DNA"/>
</dbReference>
<protein>
    <recommendedName>
        <fullName evidence="2">SPOR domain-containing protein</fullName>
    </recommendedName>
</protein>
<feature type="chain" id="PRO_5007826931" description="SPOR domain-containing protein" evidence="1">
    <location>
        <begin position="24"/>
        <end position="962"/>
    </location>
</feature>
<proteinExistence type="predicted"/>
<dbReference type="InterPro" id="IPR007730">
    <property type="entry name" value="SPOR-like_dom"/>
</dbReference>
<feature type="signal peptide" evidence="1">
    <location>
        <begin position="1"/>
        <end position="23"/>
    </location>
</feature>
<accession>A0A161TA57</accession>
<reference evidence="3 4" key="1">
    <citation type="submission" date="2015-09" db="EMBL/GenBank/DDBJ databases">
        <title>Bacillus cereus food isolates.</title>
        <authorList>
            <person name="Boekhorst J."/>
        </authorList>
    </citation>
    <scope>NUCLEOTIDE SEQUENCE [LARGE SCALE GENOMIC DNA]</scope>
    <source>
        <strain evidence="3 4">B4088</strain>
    </source>
</reference>
<name>A0A161TA57_BACCE</name>
<gene>
    <name evidence="3" type="ORF">B4088_0445</name>
</gene>
<evidence type="ECO:0000259" key="2">
    <source>
        <dbReference type="PROSITE" id="PS51724"/>
    </source>
</evidence>
<dbReference type="RefSeq" id="WP_063259671.1">
    <property type="nucleotide sequence ID" value="NZ_LJKE01000015.1"/>
</dbReference>
<dbReference type="AlphaFoldDB" id="A0A161TA57"/>
<dbReference type="PATRIC" id="fig|1396.535.peg.4196"/>
<dbReference type="PROSITE" id="PS51724">
    <property type="entry name" value="SPOR"/>
    <property type="match status" value="1"/>
</dbReference>
<dbReference type="GO" id="GO:0042834">
    <property type="term" value="F:peptidoglycan binding"/>
    <property type="evidence" value="ECO:0007669"/>
    <property type="project" value="InterPro"/>
</dbReference>
<sequence length="962" mass="109899">MKKLMWVLGLFICFMSFSDQTYAYTFNKDDYAKARHCYLNEEIDKRTRTDAAFEQYLNSLGLPVWMTANNYQTGEQGWYKANREVARNHCILSYGDADDVQYITATRNGYDKGQVRYFGIIRVSDWQVAAVPNEKYPDECDNSCGNFLRDTNFLWEPYDKNSAGYKGIVEQRKWGTIPLPGPKFSAAIASDFYQFTMYPIDPFKGTDSDPNGQFDVNNKTFNWSNNFLDTDWGGGPRLLAFAGAIVPAKEYAYGYFNMYHKDGVYWYRTFFIPPGGCFVACKQGDVSVKADLDKKELKSGEKLTGYIDIFNGHFGNIYAPCADGGNGDPKCHDGNRTKAYLKIYDRNSWQEVKNFEFKYNGIPLDNGKQRDIEVGNFGITLPKGDYRMYVDIPYYKDEINNTSNPFENNTTFVDFKVKNEENASVKINGKTEYSSDQPLEFKFPVSNNMDNPISGNLNIQIKEKDENGEKLVWSKDVYFNNIAKKDTWTFDMKSLGVKLPAGFYNVYASIPNYNGETTYEDNKANSSFKVKMFIPQHVRCKALDVKYTKVVGVSGGPNLVKSCVGQTPEFPSTTIEGGQTTYFYVGYRLFPMPVPAYKVENLDKKGLDQKLTLKEPFDTKASCNLQLTSDSNCRLDDTFIHFPSKSGESTIPAPYTTGDYGEYHYKYRGRLFPETVRFQFNIFDPSGNKVTSSGSLVYRVDPSCYDTKVLDMKESCRNIDFYIPKVASDAKGDESKPYVVPYDKGSTSLPDNGVKFTNPGLHTFDLKVAEEQVYRYQKDNGYSTPAEYVFVTGDYNEVNLWYSTTLAEVRSMFPYNSVTSNEVLPGWYNIKVYGFNTQEAASAAYDKFRSVHSGWNAWTEQKSAGYYNFRWSDVNHYGRINSGIKVDKYRIVTGDYNSVAWRDSVINKIKEMLPTVDVWYEEVAPGYYRIFVGDYADKSQADSGYNKIKSIYPSYGLWVDKV</sequence>
<evidence type="ECO:0000313" key="3">
    <source>
        <dbReference type="EMBL" id="KZD71984.1"/>
    </source>
</evidence>
<organism evidence="3 4">
    <name type="scientific">Bacillus cereus</name>
    <dbReference type="NCBI Taxonomy" id="1396"/>
    <lineage>
        <taxon>Bacteria</taxon>
        <taxon>Bacillati</taxon>
        <taxon>Bacillota</taxon>
        <taxon>Bacilli</taxon>
        <taxon>Bacillales</taxon>
        <taxon>Bacillaceae</taxon>
        <taxon>Bacillus</taxon>
        <taxon>Bacillus cereus group</taxon>
    </lineage>
</organism>
<feature type="domain" description="SPOR" evidence="2">
    <location>
        <begin position="883"/>
        <end position="962"/>
    </location>
</feature>
<comment type="caution">
    <text evidence="3">The sequence shown here is derived from an EMBL/GenBank/DDBJ whole genome shotgun (WGS) entry which is preliminary data.</text>
</comment>
<keyword evidence="1" id="KW-0732">Signal</keyword>
<evidence type="ECO:0000313" key="4">
    <source>
        <dbReference type="Proteomes" id="UP000076482"/>
    </source>
</evidence>